<keyword evidence="2" id="KW-0560">Oxidoreductase</keyword>
<evidence type="ECO:0000256" key="1">
    <source>
        <dbReference type="SAM" id="SignalP"/>
    </source>
</evidence>
<reference evidence="2" key="1">
    <citation type="journal article" date="2021" name="Nat. Commun.">
        <title>Genetic determinants of endophytism in the Arabidopsis root mycobiome.</title>
        <authorList>
            <person name="Mesny F."/>
            <person name="Miyauchi S."/>
            <person name="Thiergart T."/>
            <person name="Pickel B."/>
            <person name="Atanasova L."/>
            <person name="Karlsson M."/>
            <person name="Huettel B."/>
            <person name="Barry K.W."/>
            <person name="Haridas S."/>
            <person name="Chen C."/>
            <person name="Bauer D."/>
            <person name="Andreopoulos W."/>
            <person name="Pangilinan J."/>
            <person name="LaButti K."/>
            <person name="Riley R."/>
            <person name="Lipzen A."/>
            <person name="Clum A."/>
            <person name="Drula E."/>
            <person name="Henrissat B."/>
            <person name="Kohler A."/>
            <person name="Grigoriev I.V."/>
            <person name="Martin F.M."/>
            <person name="Hacquard S."/>
        </authorList>
    </citation>
    <scope>NUCLEOTIDE SEQUENCE</scope>
    <source>
        <strain evidence="2">MPI-SDFR-AT-0117</strain>
    </source>
</reference>
<dbReference type="AlphaFoldDB" id="A0A9P9A7R1"/>
<evidence type="ECO:0000313" key="3">
    <source>
        <dbReference type="Proteomes" id="UP000770015"/>
    </source>
</evidence>
<keyword evidence="1" id="KW-0732">Signal</keyword>
<name>A0A9P9A7R1_9PEZI</name>
<dbReference type="Gene3D" id="2.60.130.10">
    <property type="entry name" value="Aromatic compound dioxygenase"/>
    <property type="match status" value="1"/>
</dbReference>
<dbReference type="SUPFAM" id="SSF49482">
    <property type="entry name" value="Aromatic compound dioxygenase"/>
    <property type="match status" value="1"/>
</dbReference>
<dbReference type="PANTHER" id="PTHR34315:SF1">
    <property type="entry name" value="INTRADIOL RING-CLEAVAGE DIOXYGENASES DOMAIN-CONTAINING PROTEIN-RELATED"/>
    <property type="match status" value="1"/>
</dbReference>
<keyword evidence="3" id="KW-1185">Reference proteome</keyword>
<dbReference type="GO" id="GO:0016702">
    <property type="term" value="F:oxidoreductase activity, acting on single donors with incorporation of molecular oxygen, incorporation of two atoms of oxygen"/>
    <property type="evidence" value="ECO:0007669"/>
    <property type="project" value="InterPro"/>
</dbReference>
<organism evidence="2 3">
    <name type="scientific">Plectosphaerella plurivora</name>
    <dbReference type="NCBI Taxonomy" id="936078"/>
    <lineage>
        <taxon>Eukaryota</taxon>
        <taxon>Fungi</taxon>
        <taxon>Dikarya</taxon>
        <taxon>Ascomycota</taxon>
        <taxon>Pezizomycotina</taxon>
        <taxon>Sordariomycetes</taxon>
        <taxon>Hypocreomycetidae</taxon>
        <taxon>Glomerellales</taxon>
        <taxon>Plectosphaerellaceae</taxon>
        <taxon>Plectosphaerella</taxon>
    </lineage>
</organism>
<sequence length="349" mass="38333">MKSGRIFSGLVAALAVGLVAAHPGADHASEKRELAQNEQFAALNTMNLAHCSGKLEASGVLARAMRRRSTMASAHAKRRGLEDVKSVLTTDHEDNSVGLGSSQEEIFATRDDGCVLMPEVTEGPFYVEGQHLRFNLTDEQQGVKVYYDLQIIDVETCEPVEAGVFVEIWTTNAAGDYSGVASSSDPDNIYKTFSRGILPTNDDGAVIFLSVFPGHYAGRTPHVHIATHHPDYAEWLRNNTVQNNVVTHNGQLYFDQRLVDAVRKTSPYDNNDQRFVRNDADAFFAQAASVSDPVLSYFFLDRAGDGKYGKVEEGVVAWKLVGVNMTRTRQLSVAGTFHPPTVTDLSQFF</sequence>
<dbReference type="InterPro" id="IPR015889">
    <property type="entry name" value="Intradiol_dOase_core"/>
</dbReference>
<keyword evidence="2" id="KW-0223">Dioxygenase</keyword>
<dbReference type="PANTHER" id="PTHR34315">
    <property type="match status" value="1"/>
</dbReference>
<dbReference type="GO" id="GO:0005506">
    <property type="term" value="F:iron ion binding"/>
    <property type="evidence" value="ECO:0007669"/>
    <property type="project" value="InterPro"/>
</dbReference>
<feature type="chain" id="PRO_5040428611" evidence="1">
    <location>
        <begin position="22"/>
        <end position="349"/>
    </location>
</feature>
<proteinExistence type="predicted"/>
<dbReference type="OrthoDB" id="121380at2759"/>
<gene>
    <name evidence="2" type="ORF">F5X68DRAFT_246868</name>
</gene>
<protein>
    <submittedName>
        <fullName evidence="2">Intradiol ring-cleavage dioxygenase</fullName>
    </submittedName>
</protein>
<feature type="signal peptide" evidence="1">
    <location>
        <begin position="1"/>
        <end position="21"/>
    </location>
</feature>
<accession>A0A9P9A7R1</accession>
<evidence type="ECO:0000313" key="2">
    <source>
        <dbReference type="EMBL" id="KAH6672632.1"/>
    </source>
</evidence>
<dbReference type="Proteomes" id="UP000770015">
    <property type="component" value="Unassembled WGS sequence"/>
</dbReference>
<comment type="caution">
    <text evidence="2">The sequence shown here is derived from an EMBL/GenBank/DDBJ whole genome shotgun (WGS) entry which is preliminary data.</text>
</comment>
<dbReference type="EMBL" id="JAGSXJ010000027">
    <property type="protein sequence ID" value="KAH6672632.1"/>
    <property type="molecule type" value="Genomic_DNA"/>
</dbReference>